<dbReference type="EMBL" id="UINC01002779">
    <property type="protein sequence ID" value="SVA00216.1"/>
    <property type="molecule type" value="Genomic_DNA"/>
</dbReference>
<evidence type="ECO:0008006" key="2">
    <source>
        <dbReference type="Google" id="ProtNLM"/>
    </source>
</evidence>
<dbReference type="Gene3D" id="3.10.180.10">
    <property type="entry name" value="2,3-Dihydroxybiphenyl 1,2-Dioxygenase, domain 1"/>
    <property type="match status" value="1"/>
</dbReference>
<gene>
    <name evidence="1" type="ORF">METZ01_LOCUS53070</name>
</gene>
<accession>A0A381S851</accession>
<protein>
    <recommendedName>
        <fullName evidence="2">VOC domain-containing protein</fullName>
    </recommendedName>
</protein>
<evidence type="ECO:0000313" key="1">
    <source>
        <dbReference type="EMBL" id="SVA00216.1"/>
    </source>
</evidence>
<reference evidence="1" key="1">
    <citation type="submission" date="2018-05" db="EMBL/GenBank/DDBJ databases">
        <authorList>
            <person name="Lanie J.A."/>
            <person name="Ng W.-L."/>
            <person name="Kazmierczak K.M."/>
            <person name="Andrzejewski T.M."/>
            <person name="Davidsen T.M."/>
            <person name="Wayne K.J."/>
            <person name="Tettelin H."/>
            <person name="Glass J.I."/>
            <person name="Rusch D."/>
            <person name="Podicherti R."/>
            <person name="Tsui H.-C.T."/>
            <person name="Winkler M.E."/>
        </authorList>
    </citation>
    <scope>NUCLEOTIDE SEQUENCE</scope>
</reference>
<feature type="non-terminal residue" evidence="1">
    <location>
        <position position="86"/>
    </location>
</feature>
<name>A0A381S851_9ZZZZ</name>
<proteinExistence type="predicted"/>
<dbReference type="SUPFAM" id="SSF54593">
    <property type="entry name" value="Glyoxalase/Bleomycin resistance protein/Dihydroxybiphenyl dioxygenase"/>
    <property type="match status" value="1"/>
</dbReference>
<sequence length="86" mass="10039">MDYRELAKIEENKSMTIKHMAYAVKNVENALKEYQGLLNVSNKIKPVIWEKAKTKVAVFFIGGIEFQLCESIEHQGKFNRWVDQYG</sequence>
<organism evidence="1">
    <name type="scientific">marine metagenome</name>
    <dbReference type="NCBI Taxonomy" id="408172"/>
    <lineage>
        <taxon>unclassified sequences</taxon>
        <taxon>metagenomes</taxon>
        <taxon>ecological metagenomes</taxon>
    </lineage>
</organism>
<dbReference type="InterPro" id="IPR029068">
    <property type="entry name" value="Glyas_Bleomycin-R_OHBP_Dase"/>
</dbReference>
<dbReference type="AlphaFoldDB" id="A0A381S851"/>